<dbReference type="RefSeq" id="WP_281000523.1">
    <property type="nucleotide sequence ID" value="NZ_CP069362.1"/>
</dbReference>
<evidence type="ECO:0000256" key="1">
    <source>
        <dbReference type="ARBA" id="ARBA00000312"/>
    </source>
</evidence>
<organism evidence="18 19">
    <name type="scientific">Marinitoga aeolica</name>
    <dbReference type="NCBI Taxonomy" id="2809031"/>
    <lineage>
        <taxon>Bacteria</taxon>
        <taxon>Thermotogati</taxon>
        <taxon>Thermotogota</taxon>
        <taxon>Thermotogae</taxon>
        <taxon>Petrotogales</taxon>
        <taxon>Petrotogaceae</taxon>
        <taxon>Marinitoga</taxon>
    </lineage>
</organism>
<name>A0ABY8PSZ9_9BACT</name>
<dbReference type="CDD" id="cd00544">
    <property type="entry name" value="CobU"/>
    <property type="match status" value="1"/>
</dbReference>
<dbReference type="GO" id="GO:0008820">
    <property type="term" value="F:cobinamide phosphate guanylyltransferase activity"/>
    <property type="evidence" value="ECO:0007669"/>
    <property type="project" value="UniProtKB-EC"/>
</dbReference>
<evidence type="ECO:0000256" key="10">
    <source>
        <dbReference type="ARBA" id="ARBA00022573"/>
    </source>
</evidence>
<dbReference type="SUPFAM" id="SSF52540">
    <property type="entry name" value="P-loop containing nucleoside triphosphate hydrolases"/>
    <property type="match status" value="1"/>
</dbReference>
<evidence type="ECO:0000256" key="5">
    <source>
        <dbReference type="ARBA" id="ARBA00004692"/>
    </source>
</evidence>
<evidence type="ECO:0000256" key="7">
    <source>
        <dbReference type="ARBA" id="ARBA00007490"/>
    </source>
</evidence>
<keyword evidence="18" id="KW-0548">Nucleotidyltransferase</keyword>
<evidence type="ECO:0000256" key="3">
    <source>
        <dbReference type="ARBA" id="ARBA00001522"/>
    </source>
</evidence>
<dbReference type="Proteomes" id="UP001232493">
    <property type="component" value="Chromosome"/>
</dbReference>
<comment type="pathway">
    <text evidence="6">Cofactor biosynthesis; adenosylcobalamin biosynthesis; adenosylcobalamin from cob(II)yrinate a,c-diamide: step 5/7.</text>
</comment>
<evidence type="ECO:0000256" key="2">
    <source>
        <dbReference type="ARBA" id="ARBA00000711"/>
    </source>
</evidence>
<dbReference type="InterPro" id="IPR027417">
    <property type="entry name" value="P-loop_NTPase"/>
</dbReference>
<comment type="catalytic activity">
    <reaction evidence="1">
        <text>adenosylcob(III)inamide + ATP = adenosylcob(III)inamide phosphate + ADP + H(+)</text>
        <dbReference type="Rhea" id="RHEA:15769"/>
        <dbReference type="ChEBI" id="CHEBI:2480"/>
        <dbReference type="ChEBI" id="CHEBI:15378"/>
        <dbReference type="ChEBI" id="CHEBI:30616"/>
        <dbReference type="ChEBI" id="CHEBI:58502"/>
        <dbReference type="ChEBI" id="CHEBI:456216"/>
        <dbReference type="EC" id="2.7.1.156"/>
    </reaction>
</comment>
<evidence type="ECO:0000256" key="8">
    <source>
        <dbReference type="ARBA" id="ARBA00012016"/>
    </source>
</evidence>
<comment type="catalytic activity">
    <reaction evidence="2">
        <text>adenosylcob(III)inamide phosphate + GTP + H(+) = adenosylcob(III)inamide-GDP + diphosphate</text>
        <dbReference type="Rhea" id="RHEA:22712"/>
        <dbReference type="ChEBI" id="CHEBI:15378"/>
        <dbReference type="ChEBI" id="CHEBI:33019"/>
        <dbReference type="ChEBI" id="CHEBI:37565"/>
        <dbReference type="ChEBI" id="CHEBI:58502"/>
        <dbReference type="ChEBI" id="CHEBI:60487"/>
        <dbReference type="EC" id="2.7.7.62"/>
    </reaction>
</comment>
<keyword evidence="11 18" id="KW-0808">Transferase</keyword>
<dbReference type="EC" id="2.7.1.156" evidence="8"/>
<gene>
    <name evidence="18" type="primary">cobU</name>
    <name evidence="18" type="ORF">JRV97_04270</name>
</gene>
<evidence type="ECO:0000256" key="13">
    <source>
        <dbReference type="ARBA" id="ARBA00022777"/>
    </source>
</evidence>
<dbReference type="PANTHER" id="PTHR34848">
    <property type="match status" value="1"/>
</dbReference>
<dbReference type="Pfam" id="PF02283">
    <property type="entry name" value="CobU"/>
    <property type="match status" value="1"/>
</dbReference>
<keyword evidence="19" id="KW-1185">Reference proteome</keyword>
<comment type="pathway">
    <text evidence="5">Cofactor biosynthesis; adenosylcobalamin biosynthesis; adenosylcobalamin from cob(II)yrinate a,c-diamide: step 6/7.</text>
</comment>
<evidence type="ECO:0000256" key="9">
    <source>
        <dbReference type="ARBA" id="ARBA00012523"/>
    </source>
</evidence>
<dbReference type="PANTHER" id="PTHR34848:SF1">
    <property type="entry name" value="BIFUNCTIONAL ADENOSYLCOBALAMIN BIOSYNTHESIS PROTEIN COBU"/>
    <property type="match status" value="1"/>
</dbReference>
<dbReference type="EC" id="2.7.7.62" evidence="9"/>
<evidence type="ECO:0000313" key="19">
    <source>
        <dbReference type="Proteomes" id="UP001232493"/>
    </source>
</evidence>
<keyword evidence="15" id="KW-0342">GTP-binding</keyword>
<dbReference type="GO" id="GO:0043752">
    <property type="term" value="F:adenosylcobinamide kinase activity"/>
    <property type="evidence" value="ECO:0007669"/>
    <property type="project" value="UniProtKB-EC"/>
</dbReference>
<evidence type="ECO:0000313" key="18">
    <source>
        <dbReference type="EMBL" id="WGS65774.1"/>
    </source>
</evidence>
<comment type="function">
    <text evidence="4">Catalyzes ATP-dependent phosphorylation of adenosylcobinamide and addition of GMP to adenosylcobinamide phosphate.</text>
</comment>
<dbReference type="InterPro" id="IPR003203">
    <property type="entry name" value="CobU/CobP"/>
</dbReference>
<evidence type="ECO:0000256" key="6">
    <source>
        <dbReference type="ARBA" id="ARBA00005159"/>
    </source>
</evidence>
<keyword evidence="12" id="KW-0547">Nucleotide-binding</keyword>
<keyword evidence="14" id="KW-0067">ATP-binding</keyword>
<evidence type="ECO:0000256" key="14">
    <source>
        <dbReference type="ARBA" id="ARBA00022840"/>
    </source>
</evidence>
<accession>A0ABY8PSZ9</accession>
<comment type="catalytic activity">
    <reaction evidence="3">
        <text>adenosylcob(III)inamide + GTP = adenosylcob(III)inamide phosphate + GDP + H(+)</text>
        <dbReference type="Rhea" id="RHEA:15765"/>
        <dbReference type="ChEBI" id="CHEBI:2480"/>
        <dbReference type="ChEBI" id="CHEBI:15378"/>
        <dbReference type="ChEBI" id="CHEBI:37565"/>
        <dbReference type="ChEBI" id="CHEBI:58189"/>
        <dbReference type="ChEBI" id="CHEBI:58502"/>
        <dbReference type="EC" id="2.7.1.156"/>
    </reaction>
</comment>
<proteinExistence type="inferred from homology"/>
<protein>
    <recommendedName>
        <fullName evidence="16">Adenosylcobinamide kinase</fullName>
        <ecNumber evidence="8">2.7.1.156</ecNumber>
        <ecNumber evidence="9">2.7.7.62</ecNumber>
    </recommendedName>
    <alternativeName>
        <fullName evidence="17">Adenosylcobinamide-phosphate guanylyltransferase</fullName>
    </alternativeName>
</protein>
<evidence type="ECO:0000256" key="17">
    <source>
        <dbReference type="ARBA" id="ARBA00030571"/>
    </source>
</evidence>
<dbReference type="Gene3D" id="3.40.50.300">
    <property type="entry name" value="P-loop containing nucleotide triphosphate hydrolases"/>
    <property type="match status" value="1"/>
</dbReference>
<dbReference type="NCBIfam" id="NF004469">
    <property type="entry name" value="PRK05800.1"/>
    <property type="match status" value="1"/>
</dbReference>
<sequence length="183" mass="21020">MIVLVTGGARSGKSTFAQEYISKIGNKIVYIATAIPFDDGMKYRIKKHRDSRPKEWKTIEMYKSFEKLESNIDFLNSDSILFECMTLMVSNLLLEENIENADYETIENIEKKIFFEVKKIIEIMKKYNKNLIIVTNEVGMGIVPSYKLGNIFRDIAGRINQYLAKEADEVYITIAGIPLKLKG</sequence>
<evidence type="ECO:0000256" key="11">
    <source>
        <dbReference type="ARBA" id="ARBA00022679"/>
    </source>
</evidence>
<dbReference type="EMBL" id="CP069362">
    <property type="protein sequence ID" value="WGS65774.1"/>
    <property type="molecule type" value="Genomic_DNA"/>
</dbReference>
<keyword evidence="13 18" id="KW-0418">Kinase</keyword>
<evidence type="ECO:0000256" key="15">
    <source>
        <dbReference type="ARBA" id="ARBA00023134"/>
    </source>
</evidence>
<keyword evidence="10" id="KW-0169">Cobalamin biosynthesis</keyword>
<evidence type="ECO:0000256" key="16">
    <source>
        <dbReference type="ARBA" id="ARBA00029570"/>
    </source>
</evidence>
<evidence type="ECO:0000256" key="4">
    <source>
        <dbReference type="ARBA" id="ARBA00003889"/>
    </source>
</evidence>
<evidence type="ECO:0000256" key="12">
    <source>
        <dbReference type="ARBA" id="ARBA00022741"/>
    </source>
</evidence>
<dbReference type="PIRSF" id="PIRSF006135">
    <property type="entry name" value="CobU"/>
    <property type="match status" value="1"/>
</dbReference>
<comment type="similarity">
    <text evidence="7">Belongs to the CobU/CobP family.</text>
</comment>
<reference evidence="18 19" key="1">
    <citation type="submission" date="2021-02" db="EMBL/GenBank/DDBJ databases">
        <title>Characterization of Marinitoga sp. nov. str. BP5-C20A.</title>
        <authorList>
            <person name="Erauso G."/>
            <person name="Postec A."/>
        </authorList>
    </citation>
    <scope>NUCLEOTIDE SEQUENCE [LARGE SCALE GENOMIC DNA]</scope>
    <source>
        <strain evidence="18 19">BP5-C20A</strain>
    </source>
</reference>